<accession>A0A481ZC39</accession>
<dbReference type="InterPro" id="IPR016098">
    <property type="entry name" value="CAP/MinC_C"/>
</dbReference>
<reference evidence="2" key="1">
    <citation type="journal article" date="2019" name="MBio">
        <title>Virus Genomes from Deep Sea Sediments Expand the Ocean Megavirome and Support Independent Origins of Viral Gigantism.</title>
        <authorList>
            <person name="Backstrom D."/>
            <person name="Yutin N."/>
            <person name="Jorgensen S.L."/>
            <person name="Dharamshi J."/>
            <person name="Homa F."/>
            <person name="Zaremba-Niedwiedzka K."/>
            <person name="Spang A."/>
            <person name="Wolf Y.I."/>
            <person name="Koonin E.V."/>
            <person name="Ettema T.J."/>
        </authorList>
    </citation>
    <scope>NUCLEOTIDE SEQUENCE</scope>
</reference>
<feature type="domain" description="Adenylate cyclase-associated CAP C-terminal" evidence="1">
    <location>
        <begin position="82"/>
        <end position="171"/>
    </location>
</feature>
<dbReference type="SUPFAM" id="SSF69340">
    <property type="entry name" value="C-terminal domain of adenylylcyclase associated protein"/>
    <property type="match status" value="1"/>
</dbReference>
<dbReference type="EMBL" id="MK500597">
    <property type="protein sequence ID" value="QBK93503.1"/>
    <property type="molecule type" value="Genomic_DNA"/>
</dbReference>
<dbReference type="Gene3D" id="2.160.20.70">
    <property type="match status" value="1"/>
</dbReference>
<evidence type="ECO:0000259" key="1">
    <source>
        <dbReference type="Pfam" id="PF08603"/>
    </source>
</evidence>
<dbReference type="GO" id="GO:0007010">
    <property type="term" value="P:cytoskeleton organization"/>
    <property type="evidence" value="ECO:0007669"/>
    <property type="project" value="InterPro"/>
</dbReference>
<evidence type="ECO:0000313" key="2">
    <source>
        <dbReference type="EMBL" id="QBK93503.1"/>
    </source>
</evidence>
<dbReference type="InterPro" id="IPR013912">
    <property type="entry name" value="Adenylate_cyclase-assoc_CAP_C"/>
</dbReference>
<organism evidence="2">
    <name type="scientific">Pithovirus LCPAC404</name>
    <dbReference type="NCBI Taxonomy" id="2506597"/>
    <lineage>
        <taxon>Viruses</taxon>
        <taxon>Pithoviruses</taxon>
    </lineage>
</organism>
<name>A0A481ZC39_9VIRU</name>
<proteinExistence type="predicted"/>
<sequence>MLNNDVVLDEEKTIPCVQLGSRHTEMKAPLPIIVIDNERDCSILVNLNHLDSTIVIFRNIDNNTSLILKSSIGDKNNWKFRSLLFENCINCEIIIIPKLIGCQFIKCAKCDVIVEGSMIEKVNLISCKSIKLSIHNKVEIIQIGRTKTSDIHQSDNNSTMYIVDYLSTDISCNDETLVGRYGTLLTKTEQKIFLVKSSDYTKSMSVDSYANPIEMLIGIDLK</sequence>
<dbReference type="GO" id="GO:0003779">
    <property type="term" value="F:actin binding"/>
    <property type="evidence" value="ECO:0007669"/>
    <property type="project" value="InterPro"/>
</dbReference>
<protein>
    <recommendedName>
        <fullName evidence="1">Adenylate cyclase-associated CAP C-terminal domain-containing protein</fullName>
    </recommendedName>
</protein>
<gene>
    <name evidence="2" type="ORF">LCPAC404_02070</name>
</gene>
<dbReference type="Pfam" id="PF08603">
    <property type="entry name" value="CAP_C"/>
    <property type="match status" value="1"/>
</dbReference>
<dbReference type="InterPro" id="IPR036223">
    <property type="entry name" value="CAP_C_sf"/>
</dbReference>